<dbReference type="EMBL" id="VVXK01000002">
    <property type="protein sequence ID" value="KAA2371631.1"/>
    <property type="molecule type" value="Genomic_DNA"/>
</dbReference>
<protein>
    <recommendedName>
        <fullName evidence="4">DUF5689 domain-containing protein</fullName>
    </recommendedName>
</protein>
<evidence type="ECO:0000256" key="1">
    <source>
        <dbReference type="SAM" id="SignalP"/>
    </source>
</evidence>
<evidence type="ECO:0000313" key="3">
    <source>
        <dbReference type="Proteomes" id="UP000323567"/>
    </source>
</evidence>
<reference evidence="2 3" key="1">
    <citation type="journal article" date="2019" name="Nat. Med.">
        <title>A library of human gut bacterial isolates paired with longitudinal multiomics data enables mechanistic microbiome research.</title>
        <authorList>
            <person name="Poyet M."/>
            <person name="Groussin M."/>
            <person name="Gibbons S.M."/>
            <person name="Avila-Pacheco J."/>
            <person name="Jiang X."/>
            <person name="Kearney S.M."/>
            <person name="Perrotta A.R."/>
            <person name="Berdy B."/>
            <person name="Zhao S."/>
            <person name="Lieberman T.D."/>
            <person name="Swanson P.K."/>
            <person name="Smith M."/>
            <person name="Roesemann S."/>
            <person name="Alexander J.E."/>
            <person name="Rich S.A."/>
            <person name="Livny J."/>
            <person name="Vlamakis H."/>
            <person name="Clish C."/>
            <person name="Bullock K."/>
            <person name="Deik A."/>
            <person name="Scott J."/>
            <person name="Pierce K.A."/>
            <person name="Xavier R.J."/>
            <person name="Alm E.J."/>
        </authorList>
    </citation>
    <scope>NUCLEOTIDE SEQUENCE [LARGE SCALE GENOMIC DNA]</scope>
    <source>
        <strain evidence="2 3">BIOML-A2</strain>
    </source>
</reference>
<keyword evidence="1" id="KW-0732">Signal</keyword>
<name>A0A5B3GDI8_9BACT</name>
<feature type="chain" id="PRO_5022745047" description="DUF5689 domain-containing protein" evidence="1">
    <location>
        <begin position="24"/>
        <end position="530"/>
    </location>
</feature>
<organism evidence="2 3">
    <name type="scientific">Alistipes shahii</name>
    <dbReference type="NCBI Taxonomy" id="328814"/>
    <lineage>
        <taxon>Bacteria</taxon>
        <taxon>Pseudomonadati</taxon>
        <taxon>Bacteroidota</taxon>
        <taxon>Bacteroidia</taxon>
        <taxon>Bacteroidales</taxon>
        <taxon>Rikenellaceae</taxon>
        <taxon>Alistipes</taxon>
    </lineage>
</organism>
<dbReference type="RefSeq" id="WP_149886951.1">
    <property type="nucleotide sequence ID" value="NZ_VVXK01000002.1"/>
</dbReference>
<dbReference type="AlphaFoldDB" id="A0A5B3GDI8"/>
<dbReference type="Proteomes" id="UP000323567">
    <property type="component" value="Unassembled WGS sequence"/>
</dbReference>
<feature type="signal peptide" evidence="1">
    <location>
        <begin position="1"/>
        <end position="23"/>
    </location>
</feature>
<evidence type="ECO:0008006" key="4">
    <source>
        <dbReference type="Google" id="ProtNLM"/>
    </source>
</evidence>
<gene>
    <name evidence="2" type="ORF">F2Y13_02250</name>
</gene>
<sequence length="530" mass="58568">MKHTIRTAMAALLCLAAVAGVRADDFAALRAEAAGRTVRLAPGTQLEALVVSDYRSQNMELNPNVSWDKVDLGENLRTAYVESPDGRYGFRLRFAGIYENRLERGDRVRLDLGGCSLTGETDPERYTVDGLCAANVEVLERGVALPAKERCIADLKDEDLYTYVTLAGTEFLSKQGCYANVFESCVQRSRLNAFDQPSRRTDGWASLLKDADNGSIYMLVNTKCAWRRDGRGVPHGVGAVSGVLVHTPMRRYGGDMGRYAIRPLDERDIAIPRDTASSYVVVAEWNWDRNYDGAIRFEKQGYTPRSPKSGVAGDRVLPDAGEGFLSTTSGARMRLDTEYDTRYAQDGDGKAMRVNAALRLDSDTRDWFRFDNRGRMSGAEAIVVETSTEGVEGRGLSFDFSFLAGNHDINRSWGYPVEWKVEYSTDGLPFIDAGRIFVLRPVVYNDAVIKDLGLRRLSYDAALGFTEYSVPLPVSLLGRKRLTVRLTPASAVMATIPENPADDSAGGVVTADFRQPFVLRLGRVAVRALR</sequence>
<evidence type="ECO:0000313" key="2">
    <source>
        <dbReference type="EMBL" id="KAA2371631.1"/>
    </source>
</evidence>
<comment type="caution">
    <text evidence="2">The sequence shown here is derived from an EMBL/GenBank/DDBJ whole genome shotgun (WGS) entry which is preliminary data.</text>
</comment>
<accession>A0A5B3GDI8</accession>
<proteinExistence type="predicted"/>